<evidence type="ECO:0000313" key="3">
    <source>
        <dbReference type="Proteomes" id="UP000674143"/>
    </source>
</evidence>
<name>A0A836GMS6_9TRYP</name>
<feature type="region of interest" description="Disordered" evidence="1">
    <location>
        <begin position="63"/>
        <end position="84"/>
    </location>
</feature>
<feature type="region of interest" description="Disordered" evidence="1">
    <location>
        <begin position="148"/>
        <end position="186"/>
    </location>
</feature>
<sequence>MAERTQTSSSSVTAPSASSTIQPTSYSSANTKRVEGLVVGPSIMTASERDVISRHTALHTSSTLPLFAEPSHPVEDNASSSHDTQFGPKDTHLGLMPRCFSSTLLTSIGLESDDIYGRSMPSASAAGATAAALGCAAASAIHASFTPGASTSMPPAPTEAQSANDSRPLPHHRWGGHNGSGSQCASYRGADRSNNASGCGLRLVGDDAEWLQSSFEGSASSPREEKQLSWRHLQDQQHAGKSSAHWAMPPTLKDDGTGAVLTKMSGAHHHFERAVQPQSQLQTACMSVDEEDCQAAAMLWAAQQMAAFD</sequence>
<organism evidence="2 3">
    <name type="scientific">Leishmania orientalis</name>
    <dbReference type="NCBI Taxonomy" id="2249476"/>
    <lineage>
        <taxon>Eukaryota</taxon>
        <taxon>Discoba</taxon>
        <taxon>Euglenozoa</taxon>
        <taxon>Kinetoplastea</taxon>
        <taxon>Metakinetoplastina</taxon>
        <taxon>Trypanosomatida</taxon>
        <taxon>Trypanosomatidae</taxon>
        <taxon>Leishmaniinae</taxon>
        <taxon>Leishmania</taxon>
    </lineage>
</organism>
<feature type="compositionally biased region" description="Polar residues" evidence="1">
    <location>
        <begin position="21"/>
        <end position="31"/>
    </location>
</feature>
<reference evidence="3" key="2">
    <citation type="journal article" date="2021" name="Sci. Data">
        <title>Chromosome-scale genome sequencing, assembly and annotation of six genomes from subfamily Leishmaniinae.</title>
        <authorList>
            <person name="Almutairi H."/>
            <person name="Urbaniak M.D."/>
            <person name="Bates M.D."/>
            <person name="Jariyapan N."/>
            <person name="Kwakye-Nuako G."/>
            <person name="Thomaz Soccol V."/>
            <person name="Al-Salem W.S."/>
            <person name="Dillon R.J."/>
            <person name="Bates P.A."/>
            <person name="Gatherer D."/>
        </authorList>
    </citation>
    <scope>NUCLEOTIDE SEQUENCE [LARGE SCALE GENOMIC DNA]</scope>
</reference>
<evidence type="ECO:0000313" key="2">
    <source>
        <dbReference type="EMBL" id="KAG5484872.1"/>
    </source>
</evidence>
<feature type="compositionally biased region" description="Polar residues" evidence="1">
    <location>
        <begin position="148"/>
        <end position="165"/>
    </location>
</feature>
<dbReference type="GeneID" id="92363458"/>
<keyword evidence="3" id="KW-1185">Reference proteome</keyword>
<dbReference type="KEGG" id="loi:92363458"/>
<dbReference type="Proteomes" id="UP000674143">
    <property type="component" value="Unassembled WGS sequence"/>
</dbReference>
<evidence type="ECO:0000256" key="1">
    <source>
        <dbReference type="SAM" id="MobiDB-lite"/>
    </source>
</evidence>
<protein>
    <submittedName>
        <fullName evidence="2">Uncharacterized protein</fullName>
    </submittedName>
</protein>
<proteinExistence type="predicted"/>
<feature type="region of interest" description="Disordered" evidence="1">
    <location>
        <begin position="215"/>
        <end position="257"/>
    </location>
</feature>
<gene>
    <name evidence="2" type="ORF">LSCM4_07644</name>
</gene>
<feature type="region of interest" description="Disordered" evidence="1">
    <location>
        <begin position="1"/>
        <end position="33"/>
    </location>
</feature>
<comment type="caution">
    <text evidence="2">The sequence shown here is derived from an EMBL/GenBank/DDBJ whole genome shotgun (WGS) entry which is preliminary data.</text>
</comment>
<accession>A0A836GMS6</accession>
<dbReference type="AlphaFoldDB" id="A0A836GMS6"/>
<dbReference type="RefSeq" id="XP_067064984.1">
    <property type="nucleotide sequence ID" value="XM_067209524.1"/>
</dbReference>
<dbReference type="EMBL" id="JAFHLR010000012">
    <property type="protein sequence ID" value="KAG5484872.1"/>
    <property type="molecule type" value="Genomic_DNA"/>
</dbReference>
<feature type="compositionally biased region" description="Basic and acidic residues" evidence="1">
    <location>
        <begin position="222"/>
        <end position="235"/>
    </location>
</feature>
<feature type="compositionally biased region" description="Low complexity" evidence="1">
    <location>
        <begin position="1"/>
        <end position="20"/>
    </location>
</feature>
<reference evidence="3" key="1">
    <citation type="journal article" date="2021" name="Microbiol. Resour. Announc.">
        <title>LGAAP: Leishmaniinae Genome Assembly and Annotation Pipeline.</title>
        <authorList>
            <person name="Almutairi H."/>
            <person name="Urbaniak M.D."/>
            <person name="Bates M.D."/>
            <person name="Jariyapan N."/>
            <person name="Kwakye-Nuako G."/>
            <person name="Thomaz-Soccol V."/>
            <person name="Al-Salem W.S."/>
            <person name="Dillon R.J."/>
            <person name="Bates P.A."/>
            <person name="Gatherer D."/>
        </authorList>
    </citation>
    <scope>NUCLEOTIDE SEQUENCE [LARGE SCALE GENOMIC DNA]</scope>
</reference>